<proteinExistence type="predicted"/>
<evidence type="ECO:0000313" key="2">
    <source>
        <dbReference type="Proteomes" id="UP001209317"/>
    </source>
</evidence>
<accession>A0AAE3IP22</accession>
<dbReference type="AlphaFoldDB" id="A0AAE3IP22"/>
<keyword evidence="2" id="KW-1185">Reference proteome</keyword>
<dbReference type="RefSeq" id="WP_263038067.1">
    <property type="nucleotide sequence ID" value="NZ_JAOTPL010000011.1"/>
</dbReference>
<dbReference type="EMBL" id="JAOTPL010000011">
    <property type="protein sequence ID" value="MCU7694581.1"/>
    <property type="molecule type" value="Genomic_DNA"/>
</dbReference>
<reference evidence="1" key="1">
    <citation type="submission" date="2022-10" db="EMBL/GenBank/DDBJ databases">
        <authorList>
            <person name="Kim H.S."/>
            <person name="Kim J.-S."/>
            <person name="Suh M.K."/>
            <person name="Eom M.K."/>
            <person name="Lee J.-S."/>
        </authorList>
    </citation>
    <scope>NUCLEOTIDE SEQUENCE</scope>
    <source>
        <strain evidence="1">LIP-5</strain>
    </source>
</reference>
<organism evidence="1 2">
    <name type="scientific">Haoranjiania flava</name>
    <dbReference type="NCBI Taxonomy" id="1856322"/>
    <lineage>
        <taxon>Bacteria</taxon>
        <taxon>Pseudomonadati</taxon>
        <taxon>Bacteroidota</taxon>
        <taxon>Chitinophagia</taxon>
        <taxon>Chitinophagales</taxon>
        <taxon>Chitinophagaceae</taxon>
        <taxon>Haoranjiania</taxon>
    </lineage>
</organism>
<protein>
    <submittedName>
        <fullName evidence="1">DUF3823 domain-containing protein</fullName>
    </submittedName>
</protein>
<comment type="caution">
    <text evidence="1">The sequence shown here is derived from an EMBL/GenBank/DDBJ whole genome shotgun (WGS) entry which is preliminary data.</text>
</comment>
<dbReference type="Gene3D" id="2.60.40.1120">
    <property type="entry name" value="Carboxypeptidase-like, regulatory domain"/>
    <property type="match status" value="1"/>
</dbReference>
<sequence>MKRTFYILFTIVLFSLSSCKPDNFPEPGETIRGKIIDVATGELVLTDQGSEGTRIRLRELTWKETPTPTPFDFMCMKEGIYQNTKVFKGRYNVRVDGAFIPLLRLNNSGDTLADETKTLEISGVTEVDFQVQPFLKVEWAERPTVDNAGNIKAKVKVTRAVSREDFRAKIEPMGNYRDDFLNVTDIQFMVSESPYVGYRTTNGDGRRAQYNYSGNSFEPLLGTPIEVTSKVSNSGNFSGRTIFVRAAARINYATEGVRRWNYNEAIRIDVP</sequence>
<dbReference type="Gene3D" id="2.60.40.2060">
    <property type="match status" value="1"/>
</dbReference>
<evidence type="ECO:0000313" key="1">
    <source>
        <dbReference type="EMBL" id="MCU7694581.1"/>
    </source>
</evidence>
<gene>
    <name evidence="1" type="ORF">OD355_08650</name>
</gene>
<name>A0AAE3IP22_9BACT</name>
<dbReference type="PROSITE" id="PS51257">
    <property type="entry name" value="PROKAR_LIPOPROTEIN"/>
    <property type="match status" value="1"/>
</dbReference>
<dbReference type="Proteomes" id="UP001209317">
    <property type="component" value="Unassembled WGS sequence"/>
</dbReference>